<evidence type="ECO:0000256" key="2">
    <source>
        <dbReference type="ARBA" id="ARBA00006275"/>
    </source>
</evidence>
<dbReference type="AlphaFoldDB" id="A0A173ZD64"/>
<comment type="similarity">
    <text evidence="2">Belongs to the SusD family.</text>
</comment>
<organism evidence="8 9">
    <name type="scientific">Bacteroides finegoldii</name>
    <dbReference type="NCBI Taxonomy" id="338188"/>
    <lineage>
        <taxon>Bacteria</taxon>
        <taxon>Pseudomonadati</taxon>
        <taxon>Bacteroidota</taxon>
        <taxon>Bacteroidia</taxon>
        <taxon>Bacteroidales</taxon>
        <taxon>Bacteroidaceae</taxon>
        <taxon>Bacteroides</taxon>
    </lineage>
</organism>
<evidence type="ECO:0000259" key="7">
    <source>
        <dbReference type="Pfam" id="PF14322"/>
    </source>
</evidence>
<dbReference type="InterPro" id="IPR012944">
    <property type="entry name" value="SusD_RagB_dom"/>
</dbReference>
<reference evidence="8 9" key="1">
    <citation type="submission" date="2015-09" db="EMBL/GenBank/DDBJ databases">
        <authorList>
            <consortium name="Pathogen Informatics"/>
        </authorList>
    </citation>
    <scope>NUCLEOTIDE SEQUENCE [LARGE SCALE GENOMIC DNA]</scope>
    <source>
        <strain evidence="8 9">2789STDY5608840</strain>
    </source>
</reference>
<name>A0A173ZD64_9BACE</name>
<protein>
    <submittedName>
        <fullName evidence="8">SusD family</fullName>
    </submittedName>
</protein>
<proteinExistence type="inferred from homology"/>
<evidence type="ECO:0000313" key="9">
    <source>
        <dbReference type="Proteomes" id="UP000095517"/>
    </source>
</evidence>
<dbReference type="SUPFAM" id="SSF48452">
    <property type="entry name" value="TPR-like"/>
    <property type="match status" value="1"/>
</dbReference>
<evidence type="ECO:0000256" key="1">
    <source>
        <dbReference type="ARBA" id="ARBA00004442"/>
    </source>
</evidence>
<keyword evidence="5" id="KW-0998">Cell outer membrane</keyword>
<dbReference type="GO" id="GO:0009279">
    <property type="term" value="C:cell outer membrane"/>
    <property type="evidence" value="ECO:0007669"/>
    <property type="project" value="UniProtKB-SubCell"/>
</dbReference>
<keyword evidence="4" id="KW-0472">Membrane</keyword>
<dbReference type="PROSITE" id="PS51257">
    <property type="entry name" value="PROKAR_LIPOPROTEIN"/>
    <property type="match status" value="1"/>
</dbReference>
<dbReference type="EMBL" id="CYZH01000003">
    <property type="protein sequence ID" value="CUN73416.1"/>
    <property type="molecule type" value="Genomic_DNA"/>
</dbReference>
<feature type="domain" description="SusD-like N-terminal" evidence="7">
    <location>
        <begin position="24"/>
        <end position="229"/>
    </location>
</feature>
<feature type="domain" description="RagB/SusD" evidence="6">
    <location>
        <begin position="385"/>
        <end position="533"/>
    </location>
</feature>
<comment type="subcellular location">
    <subcellularLocation>
        <location evidence="1">Cell outer membrane</location>
    </subcellularLocation>
</comment>
<dbReference type="InterPro" id="IPR033985">
    <property type="entry name" value="SusD-like_N"/>
</dbReference>
<dbReference type="Pfam" id="PF07980">
    <property type="entry name" value="SusD_RagB"/>
    <property type="match status" value="1"/>
</dbReference>
<gene>
    <name evidence="8" type="ORF">ERS852397_00756</name>
</gene>
<evidence type="ECO:0000256" key="5">
    <source>
        <dbReference type="ARBA" id="ARBA00023237"/>
    </source>
</evidence>
<evidence type="ECO:0000313" key="8">
    <source>
        <dbReference type="EMBL" id="CUN73416.1"/>
    </source>
</evidence>
<dbReference type="STRING" id="338188.ERS852397_00756"/>
<dbReference type="InterPro" id="IPR011990">
    <property type="entry name" value="TPR-like_helical_dom_sf"/>
</dbReference>
<accession>A0A173ZD64</accession>
<evidence type="ECO:0000259" key="6">
    <source>
        <dbReference type="Pfam" id="PF07980"/>
    </source>
</evidence>
<dbReference type="Proteomes" id="UP000095517">
    <property type="component" value="Unassembled WGS sequence"/>
</dbReference>
<dbReference type="RefSeq" id="WP_055278485.1">
    <property type="nucleotide sequence ID" value="NZ_CABIXA010000003.1"/>
</dbReference>
<keyword evidence="3" id="KW-0732">Signal</keyword>
<dbReference type="CDD" id="cd08977">
    <property type="entry name" value="SusD"/>
    <property type="match status" value="1"/>
</dbReference>
<dbReference type="Pfam" id="PF14322">
    <property type="entry name" value="SusD-like_3"/>
    <property type="match status" value="1"/>
</dbReference>
<evidence type="ECO:0000256" key="3">
    <source>
        <dbReference type="ARBA" id="ARBA00022729"/>
    </source>
</evidence>
<dbReference type="Gene3D" id="1.25.40.390">
    <property type="match status" value="1"/>
</dbReference>
<evidence type="ECO:0000256" key="4">
    <source>
        <dbReference type="ARBA" id="ARBA00023136"/>
    </source>
</evidence>
<sequence length="534" mass="61249">MKLYKYIICGGLALTLTLSSCESWLEVEPNDTRTTDYFYTTPNEMEQALIGIYNGLLPIANYSWMLSEVRSDNAWVDKTTDKQRDYIDIGTFNPNISTISTLSSAWNDLYEIVARANMFLSKTDGVTFSDEKIKNQFIGEAKFLRALAYFDLVRYFGHIPIVLEPVSVNEAMTIKQSKQVDVYETAIVPDLEDAVRKLVDTPLNYQGNNASAGRATLAAAKSLLGRVYLTMAGYPVQDESKKALAEQLFSEVIDYARANNKYWAQTGDEWQKVWISDNDNKYHIFEIQYIASKNYGNPMVFNSVPQVNDSYTKLEMSGNRIWCEARLAGRFKLMDTEGVSLDIRCPSTIYTDDFVDDDGVPYTGGPFFQKFFEHKMKRKMLGYEDIDAQIADRTYFPINYPIIRLEDVMLMYAEIVGPTDKAKSLVDDICERAGVPTVPDHVTPEEFAEIVDWQRRLELASEGIRWHDLVRQNRYVEVLQEMFKFNGSDENGVISKPETYELYKLVTKDSYIYPIPDSQMKVKEGLYEQNKGYN</sequence>